<dbReference type="Pfam" id="PF00353">
    <property type="entry name" value="HemolysinCabind"/>
    <property type="match status" value="1"/>
</dbReference>
<proteinExistence type="predicted"/>
<dbReference type="NCBIfam" id="TIGR03661">
    <property type="entry name" value="T1SS_VCA0849"/>
    <property type="match status" value="1"/>
</dbReference>
<dbReference type="InterPro" id="IPR011049">
    <property type="entry name" value="Serralysin-like_metalloprot_C"/>
</dbReference>
<sequence>MAALTDSSEVLSLELPGVPDGATVTSSEPTSNISFDGTKWIVPADEIDSLRIEGADVGTHDITLTAVSTESNGDEAESTPLNISLEVTLDGDNIDQSSESEDSYLLGDDTGISLLGGAGDDVIIGGDGDDILIGGLGSDILTGGDGNDTFKWTQDSVDSGAVDTITDFTVNEDTVDLRDVISELNNTDIQMEDLLDHIHADYDSSTQAVSLNITTDANVQQTIVIEHLGDSLDFSGMNSSDIVESLLNNNVINNG</sequence>
<evidence type="ECO:0000313" key="3">
    <source>
        <dbReference type="Proteomes" id="UP000262832"/>
    </source>
</evidence>
<dbReference type="EMBL" id="CP032094">
    <property type="protein sequence ID" value="AXY03624.1"/>
    <property type="molecule type" value="Genomic_DNA"/>
</dbReference>
<evidence type="ECO:0000256" key="1">
    <source>
        <dbReference type="ARBA" id="ARBA00022837"/>
    </source>
</evidence>
<keyword evidence="1" id="KW-0106">Calcium</keyword>
<dbReference type="InterPro" id="IPR019960">
    <property type="entry name" value="T1SS_VCA0849"/>
</dbReference>
<dbReference type="PRINTS" id="PR00313">
    <property type="entry name" value="CABNDNGRPT"/>
</dbReference>
<protein>
    <submittedName>
        <fullName evidence="2">Type I secretion C-terminal target domain-containing protein</fullName>
    </submittedName>
</protein>
<dbReference type="InterPro" id="IPR001343">
    <property type="entry name" value="Hemolysn_Ca-bd"/>
</dbReference>
<reference evidence="2 3" key="1">
    <citation type="submission" date="2018-08" db="EMBL/GenBank/DDBJ databases">
        <title>Genomic taxonomy of the Vibrionaceae family.</title>
        <authorList>
            <person name="Gomez-Gil B."/>
            <person name="Tanaka M."/>
            <person name="Sawabe T."/>
            <person name="Enciso-Ibarra K."/>
        </authorList>
    </citation>
    <scope>NUCLEOTIDE SEQUENCE [LARGE SCALE GENOMIC DNA]</scope>
    <source>
        <strain evidence="2 3">CAIM 1831</strain>
    </source>
</reference>
<dbReference type="SUPFAM" id="SSF51120">
    <property type="entry name" value="beta-Roll"/>
    <property type="match status" value="1"/>
</dbReference>
<evidence type="ECO:0000313" key="2">
    <source>
        <dbReference type="EMBL" id="AXY03624.1"/>
    </source>
</evidence>
<dbReference type="Proteomes" id="UP000262832">
    <property type="component" value="Chromosome II"/>
</dbReference>
<accession>A0ABM6Z0A3</accession>
<dbReference type="InterPro" id="IPR018511">
    <property type="entry name" value="Hemolysin-typ_Ca-bd_CS"/>
</dbReference>
<name>A0ABM6Z0A3_9VIBR</name>
<keyword evidence="3" id="KW-1185">Reference proteome</keyword>
<dbReference type="PROSITE" id="PS00330">
    <property type="entry name" value="HEMOLYSIN_CALCIUM"/>
    <property type="match status" value="2"/>
</dbReference>
<organism evidence="2 3">
    <name type="scientific">Vibrio alfacsensis</name>
    <dbReference type="NCBI Taxonomy" id="1074311"/>
    <lineage>
        <taxon>Bacteria</taxon>
        <taxon>Pseudomonadati</taxon>
        <taxon>Pseudomonadota</taxon>
        <taxon>Gammaproteobacteria</taxon>
        <taxon>Vibrionales</taxon>
        <taxon>Vibrionaceae</taxon>
        <taxon>Vibrio</taxon>
    </lineage>
</organism>
<gene>
    <name evidence="2" type="ORF">D1115_18050</name>
</gene>
<dbReference type="Gene3D" id="2.150.10.10">
    <property type="entry name" value="Serralysin-like metalloprotease, C-terminal"/>
    <property type="match status" value="1"/>
</dbReference>